<reference evidence="2 3" key="1">
    <citation type="journal article" date="2013" name="Int. J. Syst. Evol. Microbiol.">
        <title>Marinoscillum luteum sp. nov., isolated from marine sediment.</title>
        <authorList>
            <person name="Cha I.T."/>
            <person name="Park S.J."/>
            <person name="Kim S.J."/>
            <person name="Kim J.G."/>
            <person name="Jung M.Y."/>
            <person name="Shin K.S."/>
            <person name="Kwon K.K."/>
            <person name="Yang S.H."/>
            <person name="Seo Y.S."/>
            <person name="Rhee S.K."/>
        </authorList>
    </citation>
    <scope>NUCLEOTIDE SEQUENCE [LARGE SCALE GENOMIC DNA]</scope>
    <source>
        <strain evidence="2 3">KCTC 23939</strain>
    </source>
</reference>
<dbReference type="Proteomes" id="UP001610063">
    <property type="component" value="Unassembled WGS sequence"/>
</dbReference>
<proteinExistence type="predicted"/>
<dbReference type="EMBL" id="JBIPKE010000011">
    <property type="protein sequence ID" value="MFH6982277.1"/>
    <property type="molecule type" value="Genomic_DNA"/>
</dbReference>
<protein>
    <submittedName>
        <fullName evidence="2">Nucleoid-structuring protein H-NS</fullName>
    </submittedName>
</protein>
<sequence>MRQKRLNISLINTTLLLALIVGFSACKNKKKVAEVSDPQEVRDQIEEELAEDQTEEMEEPEERIATKEPNKSQKLENYFAAIANAPSATSANGSISEALTMFGRPDAPVLIVIYRKDGSTDYDEPTTIKKYLEYLKDTGNNKAKVEEMVLDDYGKIKELVLKK</sequence>
<feature type="compositionally biased region" description="Basic and acidic residues" evidence="1">
    <location>
        <begin position="34"/>
        <end position="44"/>
    </location>
</feature>
<comment type="caution">
    <text evidence="2">The sequence shown here is derived from an EMBL/GenBank/DDBJ whole genome shotgun (WGS) entry which is preliminary data.</text>
</comment>
<name>A0ABW7N3V2_9BACT</name>
<evidence type="ECO:0000313" key="3">
    <source>
        <dbReference type="Proteomes" id="UP001610063"/>
    </source>
</evidence>
<accession>A0ABW7N3V2</accession>
<feature type="compositionally biased region" description="Acidic residues" evidence="1">
    <location>
        <begin position="45"/>
        <end position="61"/>
    </location>
</feature>
<evidence type="ECO:0000313" key="2">
    <source>
        <dbReference type="EMBL" id="MFH6982277.1"/>
    </source>
</evidence>
<organism evidence="2 3">
    <name type="scientific">Marinoscillum luteum</name>
    <dbReference type="NCBI Taxonomy" id="861051"/>
    <lineage>
        <taxon>Bacteria</taxon>
        <taxon>Pseudomonadati</taxon>
        <taxon>Bacteroidota</taxon>
        <taxon>Cytophagia</taxon>
        <taxon>Cytophagales</taxon>
        <taxon>Reichenbachiellaceae</taxon>
        <taxon>Marinoscillum</taxon>
    </lineage>
</organism>
<keyword evidence="3" id="KW-1185">Reference proteome</keyword>
<dbReference type="RefSeq" id="WP_395416027.1">
    <property type="nucleotide sequence ID" value="NZ_JBIPKE010000011.1"/>
</dbReference>
<feature type="region of interest" description="Disordered" evidence="1">
    <location>
        <begin position="34"/>
        <end position="70"/>
    </location>
</feature>
<dbReference type="PROSITE" id="PS51257">
    <property type="entry name" value="PROKAR_LIPOPROTEIN"/>
    <property type="match status" value="1"/>
</dbReference>
<gene>
    <name evidence="2" type="ORF">ACHKAR_02450</name>
</gene>
<evidence type="ECO:0000256" key="1">
    <source>
        <dbReference type="SAM" id="MobiDB-lite"/>
    </source>
</evidence>